<dbReference type="EMBL" id="CAJOBD010000009">
    <property type="protein sequence ID" value="CAF3530960.1"/>
    <property type="molecule type" value="Genomic_DNA"/>
</dbReference>
<dbReference type="AlphaFoldDB" id="A0A818J1R4"/>
<comment type="caution">
    <text evidence="2">The sequence shown here is derived from an EMBL/GenBank/DDBJ whole genome shotgun (WGS) entry which is preliminary data.</text>
</comment>
<dbReference type="Pfam" id="PF04749">
    <property type="entry name" value="PLAC8"/>
    <property type="match status" value="1"/>
</dbReference>
<protein>
    <submittedName>
        <fullName evidence="2">Uncharacterized protein</fullName>
    </submittedName>
</protein>
<evidence type="ECO:0000313" key="2">
    <source>
        <dbReference type="EMBL" id="CAF3530960.1"/>
    </source>
</evidence>
<proteinExistence type="inferred from homology"/>
<dbReference type="Proteomes" id="UP000663836">
    <property type="component" value="Unassembled WGS sequence"/>
</dbReference>
<dbReference type="PANTHER" id="PTHR15907">
    <property type="entry name" value="DUF614 FAMILY PROTEIN-RELATED"/>
    <property type="match status" value="1"/>
</dbReference>
<gene>
    <name evidence="2" type="ORF">JBS370_LOCUS368</name>
</gene>
<accession>A0A818J1R4</accession>
<comment type="similarity">
    <text evidence="1">Belongs to the cornifelin family.</text>
</comment>
<reference evidence="2" key="1">
    <citation type="submission" date="2021-02" db="EMBL/GenBank/DDBJ databases">
        <authorList>
            <person name="Nowell W R."/>
        </authorList>
    </citation>
    <scope>NUCLEOTIDE SEQUENCE</scope>
</reference>
<dbReference type="NCBIfam" id="TIGR01571">
    <property type="entry name" value="A_thal_Cys_rich"/>
    <property type="match status" value="1"/>
</dbReference>
<dbReference type="InterPro" id="IPR006461">
    <property type="entry name" value="PLAC_motif_containing"/>
</dbReference>
<evidence type="ECO:0000256" key="1">
    <source>
        <dbReference type="ARBA" id="ARBA00009024"/>
    </source>
</evidence>
<name>A0A818J1R4_9BILA</name>
<organism evidence="2 3">
    <name type="scientific">Rotaria sordida</name>
    <dbReference type="NCBI Taxonomy" id="392033"/>
    <lineage>
        <taxon>Eukaryota</taxon>
        <taxon>Metazoa</taxon>
        <taxon>Spiralia</taxon>
        <taxon>Gnathifera</taxon>
        <taxon>Rotifera</taxon>
        <taxon>Eurotatoria</taxon>
        <taxon>Bdelloidea</taxon>
        <taxon>Philodinida</taxon>
        <taxon>Philodinidae</taxon>
        <taxon>Rotaria</taxon>
    </lineage>
</organism>
<sequence length="144" mass="15648">MTEKRIADQRPWKEEIFGCCSDMNICCYGCFCTACLFGENVRTANPDASFCGACCFYCLTEGGCCCLVHKPARRRFREAYGLEEGHGAASDLYASWFCSPCGICQEAREIKIRGNPPTAVIGGLPGNQPKTTVPATGALVTQPR</sequence>
<evidence type="ECO:0000313" key="3">
    <source>
        <dbReference type="Proteomes" id="UP000663836"/>
    </source>
</evidence>